<dbReference type="KEGG" id="hda:BB347_01450"/>
<dbReference type="GeneID" id="30954567"/>
<evidence type="ECO:0000313" key="4">
    <source>
        <dbReference type="EMBL" id="SIR24882.1"/>
    </source>
</evidence>
<evidence type="ECO:0000313" key="3">
    <source>
        <dbReference type="EMBL" id="APX95383.1"/>
    </source>
</evidence>
<evidence type="ECO:0000313" key="5">
    <source>
        <dbReference type="Proteomes" id="UP000185687"/>
    </source>
</evidence>
<evidence type="ECO:0000313" key="6">
    <source>
        <dbReference type="Proteomes" id="UP000187321"/>
    </source>
</evidence>
<evidence type="ECO:0008006" key="7">
    <source>
        <dbReference type="Google" id="ProtNLM"/>
    </source>
</evidence>
<dbReference type="InterPro" id="IPR011089">
    <property type="entry name" value="GmrSD_C"/>
</dbReference>
<proteinExistence type="predicted"/>
<protein>
    <recommendedName>
        <fullName evidence="7">DUF262 domain-containing protein</fullName>
    </recommendedName>
</protein>
<dbReference type="Proteomes" id="UP000187321">
    <property type="component" value="Chromosome"/>
</dbReference>
<dbReference type="PANTHER" id="PTHR35149:SF2">
    <property type="entry name" value="DUF262 DOMAIN-CONTAINING PROTEIN"/>
    <property type="match status" value="1"/>
</dbReference>
<dbReference type="Pfam" id="PF07510">
    <property type="entry name" value="GmrSD_C"/>
    <property type="match status" value="1"/>
</dbReference>
<gene>
    <name evidence="3" type="ORF">BB347_01450</name>
    <name evidence="4" type="ORF">SAMN05421809_0768</name>
</gene>
<dbReference type="PANTHER" id="PTHR35149">
    <property type="entry name" value="SLL5132 PROTEIN"/>
    <property type="match status" value="1"/>
</dbReference>
<accession>A0A1N6ZD89</accession>
<keyword evidence="5" id="KW-1185">Reference proteome</keyword>
<dbReference type="InterPro" id="IPR004919">
    <property type="entry name" value="GmrSD_N"/>
</dbReference>
<dbReference type="EMBL" id="FTNP01000001">
    <property type="protein sequence ID" value="SIR24882.1"/>
    <property type="molecule type" value="Genomic_DNA"/>
</dbReference>
<dbReference type="AlphaFoldDB" id="A0A1N6ZD89"/>
<dbReference type="RefSeq" id="WP_076579101.1">
    <property type="nucleotide sequence ID" value="NZ_CP019327.1"/>
</dbReference>
<feature type="domain" description="GmrSD restriction endonucleases N-terminal" evidence="1">
    <location>
        <begin position="24"/>
        <end position="264"/>
    </location>
</feature>
<sequence>MSSLGPDQNMSEPLENNDYRLYRLLDGYVFHIPEYQRFYSWSKPHWDDLWSDLLNIIGEDRDHYMGTIICKDEQKAIETEEYTANYREYGIVDGQQRFTTLVLLVKAIVSDYESINPEELSADARKRYEKLPIEDSKKLFVQDSTMGPTNEGYEVRNRLKLQQEDNRIFKEVLRDGTDTATISTPSQQRLVDAYQFYKDRLEQLREEQSSIEYLHQIGRLLSGIQSLQFMLYTIDNQAQATLIFESINDRGKGLSNLDKTKSFLMHKVYLTRSNDPSEVTINEVQMRFGEVYRSLQTIDTKDRTSGISEDRIQRYHYIATIDRSVNSKYIKSETGRRNYTLPSGATVYLEALKWHFSQLHNDADFGPYELYPRNCIDEIDWYTDGLKRYYSHMETIATYGDDEDHDSDLAWELTKLFSLGRLGNFYPLLLALWDEYNSNQLTYDELYEILQLIEVASFRIYSIAGRRSDTGESRFYRLANKIATDDKDADWIISKLKNNISSLEYEFTESLRDSNAYKRFRRKDIRYLFYSYDLHLRKEQKGGAAPTIEQAVGNAGNDYSIDHIRPNDTSKLDLNEIEEQQHGEIKHSLGNLTLTTGPRNAAWKNQPYTVKQERVQEDKPDYKNSDFLMTRELARKYETWGEDQINDHLDDIIEYAEKRWNLDADVREKYASIKPSEID</sequence>
<dbReference type="Proteomes" id="UP000185687">
    <property type="component" value="Unassembled WGS sequence"/>
</dbReference>
<feature type="domain" description="GmrSD restriction endonucleases C-terminal" evidence="2">
    <location>
        <begin position="506"/>
        <end position="654"/>
    </location>
</feature>
<reference evidence="4 5" key="2">
    <citation type="submission" date="2017-01" db="EMBL/GenBank/DDBJ databases">
        <authorList>
            <person name="Mah S.A."/>
            <person name="Swanson W.J."/>
            <person name="Moy G.W."/>
            <person name="Vacquier V.D."/>
        </authorList>
    </citation>
    <scope>NUCLEOTIDE SEQUENCE [LARGE SCALE GENOMIC DNA]</scope>
    <source>
        <strain evidence="4 5">CGMCC 1.8909</strain>
    </source>
</reference>
<dbReference type="OrthoDB" id="318965at2157"/>
<dbReference type="EMBL" id="CP019327">
    <property type="protein sequence ID" value="APX95383.1"/>
    <property type="molecule type" value="Genomic_DNA"/>
</dbReference>
<evidence type="ECO:0000259" key="1">
    <source>
        <dbReference type="Pfam" id="PF03235"/>
    </source>
</evidence>
<dbReference type="Pfam" id="PF03235">
    <property type="entry name" value="GmrSD_N"/>
    <property type="match status" value="1"/>
</dbReference>
<organism evidence="4 5">
    <name type="scientific">Natronorubrum daqingense</name>
    <dbReference type="NCBI Taxonomy" id="588898"/>
    <lineage>
        <taxon>Archaea</taxon>
        <taxon>Methanobacteriati</taxon>
        <taxon>Methanobacteriota</taxon>
        <taxon>Stenosarchaea group</taxon>
        <taxon>Halobacteria</taxon>
        <taxon>Halobacteriales</taxon>
        <taxon>Natrialbaceae</taxon>
        <taxon>Natronorubrum</taxon>
    </lineage>
</organism>
<reference evidence="3 6" key="1">
    <citation type="submission" date="2017-01" db="EMBL/GenBank/DDBJ databases">
        <title>Complete genome sequence of Haloterrigena daqingensis type strain (JX313T).</title>
        <authorList>
            <person name="Shuang W."/>
        </authorList>
    </citation>
    <scope>NUCLEOTIDE SEQUENCE [LARGE SCALE GENOMIC DNA]</scope>
    <source>
        <strain evidence="3 6">JX313</strain>
    </source>
</reference>
<evidence type="ECO:0000259" key="2">
    <source>
        <dbReference type="Pfam" id="PF07510"/>
    </source>
</evidence>
<name>A0A1N6ZD89_9EURY</name>